<name>A0A1F4RH48_UNCSA</name>
<protein>
    <submittedName>
        <fullName evidence="1">Uncharacterized protein</fullName>
    </submittedName>
</protein>
<accession>A0A1F4RH48</accession>
<dbReference type="Proteomes" id="UP000176938">
    <property type="component" value="Unassembled WGS sequence"/>
</dbReference>
<evidence type="ECO:0000313" key="1">
    <source>
        <dbReference type="EMBL" id="OGC07488.1"/>
    </source>
</evidence>
<evidence type="ECO:0000313" key="2">
    <source>
        <dbReference type="Proteomes" id="UP000176938"/>
    </source>
</evidence>
<proteinExistence type="predicted"/>
<comment type="caution">
    <text evidence="1">The sequence shown here is derived from an EMBL/GenBank/DDBJ whole genome shotgun (WGS) entry which is preliminary data.</text>
</comment>
<dbReference type="EMBL" id="METP01000003">
    <property type="protein sequence ID" value="OGC07488.1"/>
    <property type="molecule type" value="Genomic_DNA"/>
</dbReference>
<dbReference type="AlphaFoldDB" id="A0A1F4RH48"/>
<organism evidence="1 2">
    <name type="scientific">candidate division WOR-1 bacterium RIFCSPLOWO2_02_FULL_46_20</name>
    <dbReference type="NCBI Taxonomy" id="1802567"/>
    <lineage>
        <taxon>Bacteria</taxon>
        <taxon>Bacillati</taxon>
        <taxon>Saganbacteria</taxon>
    </lineage>
</organism>
<reference evidence="1 2" key="1">
    <citation type="journal article" date="2016" name="Nat. Commun.">
        <title>Thousands of microbial genomes shed light on interconnected biogeochemical processes in an aquifer system.</title>
        <authorList>
            <person name="Anantharaman K."/>
            <person name="Brown C.T."/>
            <person name="Hug L.A."/>
            <person name="Sharon I."/>
            <person name="Castelle C.J."/>
            <person name="Probst A.J."/>
            <person name="Thomas B.C."/>
            <person name="Singh A."/>
            <person name="Wilkins M.J."/>
            <person name="Karaoz U."/>
            <person name="Brodie E.L."/>
            <person name="Williams K.H."/>
            <person name="Hubbard S.S."/>
            <person name="Banfield J.F."/>
        </authorList>
    </citation>
    <scope>NUCLEOTIDE SEQUENCE [LARGE SCALE GENOMIC DNA]</scope>
</reference>
<gene>
    <name evidence="1" type="ORF">A3H38_01615</name>
</gene>
<sequence length="82" mass="8967">MLWPHLLVGALECAGKELGYAGIFSRDTGRQTHFMMGYSVKGSLDQVPDYIHGKTSQSPAKVLDRKKNPAGFIALPLLQVLP</sequence>